<gene>
    <name evidence="2" type="ORF">E1B28_002440</name>
</gene>
<dbReference type="GeneID" id="66071516"/>
<evidence type="ECO:0000313" key="2">
    <source>
        <dbReference type="EMBL" id="KAG7086491.1"/>
    </source>
</evidence>
<dbReference type="Proteomes" id="UP001049176">
    <property type="component" value="Chromosome 10"/>
</dbReference>
<dbReference type="InterPro" id="IPR000909">
    <property type="entry name" value="PLipase_C_PInositol-sp_X_dom"/>
</dbReference>
<evidence type="ECO:0000313" key="3">
    <source>
        <dbReference type="Proteomes" id="UP001049176"/>
    </source>
</evidence>
<dbReference type="Gene3D" id="3.20.20.190">
    <property type="entry name" value="Phosphatidylinositol (PI) phosphodiesterase"/>
    <property type="match status" value="1"/>
</dbReference>
<dbReference type="PANTHER" id="PTHR13593">
    <property type="match status" value="1"/>
</dbReference>
<dbReference type="SMART" id="SM00148">
    <property type="entry name" value="PLCXc"/>
    <property type="match status" value="1"/>
</dbReference>
<name>A0A9P7UN36_9AGAR</name>
<dbReference type="PANTHER" id="PTHR13593:SF148">
    <property type="entry name" value="PHOSPHATIDYLINOSITOL-SPECIFIC PHOSPHOLIPASE C X DOMAIN-CONTAINING PROTEIN"/>
    <property type="match status" value="1"/>
</dbReference>
<proteinExistence type="predicted"/>
<reference evidence="2" key="1">
    <citation type="journal article" date="2021" name="Genome Biol. Evol.">
        <title>The assembled and annotated genome of the fairy-ring fungus Marasmius oreades.</title>
        <authorList>
            <person name="Hiltunen M."/>
            <person name="Ament-Velasquez S.L."/>
            <person name="Johannesson H."/>
        </authorList>
    </citation>
    <scope>NUCLEOTIDE SEQUENCE</scope>
    <source>
        <strain evidence="2">03SP1</strain>
    </source>
</reference>
<dbReference type="SUPFAM" id="SSF51695">
    <property type="entry name" value="PLC-like phosphodiesterases"/>
    <property type="match status" value="1"/>
</dbReference>
<keyword evidence="3" id="KW-1185">Reference proteome</keyword>
<dbReference type="InterPro" id="IPR017946">
    <property type="entry name" value="PLC-like_Pdiesterase_TIM-brl"/>
</dbReference>
<feature type="domain" description="Phosphatidylinositol-specific phospholipase C X" evidence="1">
    <location>
        <begin position="122"/>
        <end position="268"/>
    </location>
</feature>
<dbReference type="GO" id="GO:0006629">
    <property type="term" value="P:lipid metabolic process"/>
    <property type="evidence" value="ECO:0007669"/>
    <property type="project" value="InterPro"/>
</dbReference>
<organism evidence="2 3">
    <name type="scientific">Marasmius oreades</name>
    <name type="common">fairy-ring Marasmius</name>
    <dbReference type="NCBI Taxonomy" id="181124"/>
    <lineage>
        <taxon>Eukaryota</taxon>
        <taxon>Fungi</taxon>
        <taxon>Dikarya</taxon>
        <taxon>Basidiomycota</taxon>
        <taxon>Agaricomycotina</taxon>
        <taxon>Agaricomycetes</taxon>
        <taxon>Agaricomycetidae</taxon>
        <taxon>Agaricales</taxon>
        <taxon>Marasmiineae</taxon>
        <taxon>Marasmiaceae</taxon>
        <taxon>Marasmius</taxon>
    </lineage>
</organism>
<dbReference type="EMBL" id="CM032190">
    <property type="protein sequence ID" value="KAG7086491.1"/>
    <property type="molecule type" value="Genomic_DNA"/>
</dbReference>
<dbReference type="InterPro" id="IPR051057">
    <property type="entry name" value="PI-PLC_domain"/>
</dbReference>
<dbReference type="Pfam" id="PF00388">
    <property type="entry name" value="PI-PLC-X"/>
    <property type="match status" value="1"/>
</dbReference>
<sequence>MLKVTFLNLTEQEIACSWESKSRTVSYKQELLSPPSLSTSINISKRCCRHLSFSSANKEAVEDVKTVGLVTEISLSLSASWQAIKLPEDSPWRMYSVKVEKKHYRIAIFPRRNLAGFLCNVHDDVPLSSVLLPGTHDTMAFYGWPISQCQTLDTPLKVQLESGIRVIDIRLSLVKGTLIAYHGVYPQKTPFSAILATLYAFLFNPVSSRETVVMSIKQEDYSNTSQQDFSRAVHDEIANSPGGLELFYLENSIPSLGEVRGKVVLFSRFNGWDSWDDGKLGIHPTTWPDSERNGFTWECEGTHVRTHDWYAIPSFLFIPEKVKLATETLLPPLNPKPTLSISFFSASSFPFASPPTIAQGFGWPKLGLGVEGVNSRVGKWLLDMLSKSAAENATLHERDLSSSSSTALNDNEKTISAQAEEPRLRGWALMDYYNNPEHALVPLLVECNFRGRRAGEEGW</sequence>
<dbReference type="OrthoDB" id="1046782at2759"/>
<dbReference type="PROSITE" id="PS50007">
    <property type="entry name" value="PIPLC_X_DOMAIN"/>
    <property type="match status" value="1"/>
</dbReference>
<comment type="caution">
    <text evidence="2">The sequence shown here is derived from an EMBL/GenBank/DDBJ whole genome shotgun (WGS) entry which is preliminary data.</text>
</comment>
<protein>
    <recommendedName>
        <fullName evidence="1">Phosphatidylinositol-specific phospholipase C X domain-containing protein</fullName>
    </recommendedName>
</protein>
<accession>A0A9P7UN36</accession>
<dbReference type="RefSeq" id="XP_043002962.1">
    <property type="nucleotide sequence ID" value="XM_043159362.1"/>
</dbReference>
<dbReference type="GO" id="GO:0008081">
    <property type="term" value="F:phosphoric diester hydrolase activity"/>
    <property type="evidence" value="ECO:0007669"/>
    <property type="project" value="InterPro"/>
</dbReference>
<dbReference type="AlphaFoldDB" id="A0A9P7UN36"/>
<evidence type="ECO:0000259" key="1">
    <source>
        <dbReference type="SMART" id="SM00148"/>
    </source>
</evidence>
<dbReference type="KEGG" id="more:E1B28_002440"/>